<reference evidence="1 2" key="1">
    <citation type="submission" date="2015-09" db="EMBL/GenBank/DDBJ databases">
        <title>Sorangium comparison.</title>
        <authorList>
            <person name="Zaburannyi N."/>
            <person name="Bunk B."/>
            <person name="Overmann J."/>
            <person name="Mueller R."/>
        </authorList>
    </citation>
    <scope>NUCLEOTIDE SEQUENCE [LARGE SCALE GENOMIC DNA]</scope>
    <source>
        <strain evidence="1 2">So ceGT47</strain>
    </source>
</reference>
<dbReference type="PANTHER" id="PTHR32011">
    <property type="entry name" value="OS08G0472400 PROTEIN"/>
    <property type="match status" value="1"/>
</dbReference>
<organism evidence="1 2">
    <name type="scientific">Sorangium cellulosum</name>
    <name type="common">Polyangium cellulosum</name>
    <dbReference type="NCBI Taxonomy" id="56"/>
    <lineage>
        <taxon>Bacteria</taxon>
        <taxon>Pseudomonadati</taxon>
        <taxon>Myxococcota</taxon>
        <taxon>Polyangia</taxon>
        <taxon>Polyangiales</taxon>
        <taxon>Polyangiaceae</taxon>
        <taxon>Sorangium</taxon>
    </lineage>
</organism>
<evidence type="ECO:0008006" key="3">
    <source>
        <dbReference type="Google" id="ProtNLM"/>
    </source>
</evidence>
<dbReference type="Proteomes" id="UP000295781">
    <property type="component" value="Chromosome"/>
</dbReference>
<evidence type="ECO:0000313" key="1">
    <source>
        <dbReference type="EMBL" id="AUX21216.1"/>
    </source>
</evidence>
<accession>A0A4P2PXE6</accession>
<evidence type="ECO:0000313" key="2">
    <source>
        <dbReference type="Proteomes" id="UP000295781"/>
    </source>
</evidence>
<name>A0A4P2PXE6_SORCE</name>
<dbReference type="RefSeq" id="WP_129346565.1">
    <property type="nucleotide sequence ID" value="NZ_CP012670.1"/>
</dbReference>
<dbReference type="AlphaFoldDB" id="A0A4P2PXE6"/>
<protein>
    <recommendedName>
        <fullName evidence="3">Knr4/Smi1-like domain-containing protein</fullName>
    </recommendedName>
</protein>
<dbReference type="PANTHER" id="PTHR32011:SF2">
    <property type="entry name" value="OS08G0472400 PROTEIN"/>
    <property type="match status" value="1"/>
</dbReference>
<gene>
    <name evidence="1" type="ORF">SOCEGT47_016950</name>
</gene>
<proteinExistence type="predicted"/>
<dbReference type="EMBL" id="CP012670">
    <property type="protein sequence ID" value="AUX21216.1"/>
    <property type="molecule type" value="Genomic_DNA"/>
</dbReference>
<dbReference type="OrthoDB" id="264195at2"/>
<sequence length="187" mass="21244">MRMHWRAEHQILIDAGVTIAPGLTEAELDRAERVIGARFPPDLRSFLSEGLPTGERFPDWRAPGSPEVRRRLDWPFDGIAFDIEHNAFWLDAWGARPSELPEALQIARTLVAEAPRLIPIAGHRYLPAEPALAGNPVFSVYQTDIIAYGNDLAAYLRCEFRRLPYVDAVREGMRRIPFWSELVDANQ</sequence>